<name>A4X4W0_SALTO</name>
<dbReference type="EMBL" id="CP000667">
    <property type="protein sequence ID" value="ABP53910.1"/>
    <property type="molecule type" value="Genomic_DNA"/>
</dbReference>
<dbReference type="KEGG" id="stp:Strop_1444"/>
<dbReference type="eggNOG" id="COG3885">
    <property type="taxonomic scope" value="Bacteria"/>
</dbReference>
<evidence type="ECO:0000313" key="2">
    <source>
        <dbReference type="Proteomes" id="UP000000235"/>
    </source>
</evidence>
<evidence type="ECO:0008006" key="3">
    <source>
        <dbReference type="Google" id="ProtNLM"/>
    </source>
</evidence>
<dbReference type="STRING" id="369723.Strop_1444"/>
<dbReference type="Proteomes" id="UP000000235">
    <property type="component" value="Chromosome"/>
</dbReference>
<evidence type="ECO:0000313" key="1">
    <source>
        <dbReference type="EMBL" id="ABP53910.1"/>
    </source>
</evidence>
<dbReference type="HOGENOM" id="CLU_090899_0_0_11"/>
<dbReference type="RefSeq" id="WP_011905342.1">
    <property type="nucleotide sequence ID" value="NC_009380.1"/>
</dbReference>
<dbReference type="CDD" id="cd07951">
    <property type="entry name" value="ED_3B_N_AMMECR1"/>
    <property type="match status" value="1"/>
</dbReference>
<sequence length="278" mass="28194">MALVPLVAAAVCPHPPLLVPEVAGAASAELDELRTACDGAVARLLAAEPDRIVLIGCGPQTMTFGTAEHGSFRRYGVNRRVPLSPIDATDRTGEAAVGPARLPLSLTIGAWLLGRAGTALPRSAVAVAPDEPAARCATLGAGLPDADLFDADPLNADLLGSVTGNTSDGDSSCRLGLLVLGDGSACRVEWSPGYDDPRAEPYDQAVARALAGADTVALGALDAELSAGLKATGRAPWQVLAGAVRAAGVPWRGELAYAAAPYGVTYLVASWAPTGVAR</sequence>
<gene>
    <name evidence="1" type="ordered locus">Strop_1444</name>
</gene>
<reference evidence="2" key="1">
    <citation type="journal article" date="2007" name="Proc. Natl. Acad. Sci. U.S.A.">
        <title>Genome sequencing reveals complex secondary metabolome in the marine actinomycete Salinispora tropica.</title>
        <authorList>
            <person name="Udwary D.W."/>
            <person name="Zeigler L."/>
            <person name="Asolkar R.N."/>
            <person name="Singan V."/>
            <person name="Lapidus A."/>
            <person name="Fenical W."/>
            <person name="Jensen P.R."/>
            <person name="Moore B.S."/>
        </authorList>
    </citation>
    <scope>NUCLEOTIDE SEQUENCE [LARGE SCALE GENOMIC DNA]</scope>
    <source>
        <strain evidence="2">ATCC BAA-916 / DSM 44818 / CNB-440</strain>
    </source>
</reference>
<organism evidence="1 2">
    <name type="scientific">Salinispora tropica (strain ATCC BAA-916 / DSM 44818 / JCM 13857 / NBRC 105044 / CNB-440)</name>
    <dbReference type="NCBI Taxonomy" id="369723"/>
    <lineage>
        <taxon>Bacteria</taxon>
        <taxon>Bacillati</taxon>
        <taxon>Actinomycetota</taxon>
        <taxon>Actinomycetes</taxon>
        <taxon>Micromonosporales</taxon>
        <taxon>Micromonosporaceae</taxon>
        <taxon>Salinispora</taxon>
    </lineage>
</organism>
<accession>A4X4W0</accession>
<protein>
    <recommendedName>
        <fullName evidence="3">Extradiol ring-cleavage dioxygenase, class III enzyme, subunit B</fullName>
    </recommendedName>
</protein>
<proteinExistence type="predicted"/>
<dbReference type="PATRIC" id="fig|369723.5.peg.1473"/>
<dbReference type="AlphaFoldDB" id="A4X4W0"/>
<keyword evidence="2" id="KW-1185">Reference proteome</keyword>
<dbReference type="Gene3D" id="3.40.830.10">
    <property type="entry name" value="LigB-like"/>
    <property type="match status" value="1"/>
</dbReference>